<protein>
    <submittedName>
        <fullName evidence="2">Plasmid stabilization protein</fullName>
    </submittedName>
</protein>
<dbReference type="EMBL" id="JAVRHO010000033">
    <property type="protein sequence ID" value="MDT0648203.1"/>
    <property type="molecule type" value="Genomic_DNA"/>
</dbReference>
<name>A0ABU3CPD0_9FLAO</name>
<gene>
    <name evidence="2" type="ORF">RM545_16030</name>
</gene>
<dbReference type="PANTHER" id="PTHR38813:SF1">
    <property type="entry name" value="TOXIN RELE1-RELATED"/>
    <property type="match status" value="1"/>
</dbReference>
<keyword evidence="3" id="KW-1185">Reference proteome</keyword>
<dbReference type="Pfam" id="PF05016">
    <property type="entry name" value="ParE_toxin"/>
    <property type="match status" value="1"/>
</dbReference>
<reference evidence="2 3" key="1">
    <citation type="submission" date="2023-09" db="EMBL/GenBank/DDBJ databases">
        <authorList>
            <person name="Rey-Velasco X."/>
        </authorList>
    </citation>
    <scope>NUCLEOTIDE SEQUENCE [LARGE SCALE GENOMIC DNA]</scope>
    <source>
        <strain evidence="2 3">F260</strain>
    </source>
</reference>
<evidence type="ECO:0000313" key="3">
    <source>
        <dbReference type="Proteomes" id="UP001245285"/>
    </source>
</evidence>
<proteinExistence type="predicted"/>
<dbReference type="InterPro" id="IPR035093">
    <property type="entry name" value="RelE/ParE_toxin_dom_sf"/>
</dbReference>
<comment type="caution">
    <text evidence="2">The sequence shown here is derived from an EMBL/GenBank/DDBJ whole genome shotgun (WGS) entry which is preliminary data.</text>
</comment>
<organism evidence="2 3">
    <name type="scientific">Autumnicola lenta</name>
    <dbReference type="NCBI Taxonomy" id="3075593"/>
    <lineage>
        <taxon>Bacteria</taxon>
        <taxon>Pseudomonadati</taxon>
        <taxon>Bacteroidota</taxon>
        <taxon>Flavobacteriia</taxon>
        <taxon>Flavobacteriales</taxon>
        <taxon>Flavobacteriaceae</taxon>
        <taxon>Autumnicola</taxon>
    </lineage>
</organism>
<keyword evidence="1" id="KW-1277">Toxin-antitoxin system</keyword>
<dbReference type="InterPro" id="IPR007712">
    <property type="entry name" value="RelE/ParE_toxin"/>
</dbReference>
<dbReference type="PANTHER" id="PTHR38813">
    <property type="match status" value="1"/>
</dbReference>
<dbReference type="RefSeq" id="WP_311496301.1">
    <property type="nucleotide sequence ID" value="NZ_JAVRHO010000033.1"/>
</dbReference>
<accession>A0ABU3CPD0</accession>
<dbReference type="SUPFAM" id="SSF143011">
    <property type="entry name" value="RelE-like"/>
    <property type="match status" value="1"/>
</dbReference>
<sequence length="89" mass="10498">MIITYHSNLKKDIRKINDSKIKKALLDKIQELKNCSNIKEVSGIKKLKGHSTAYRIRIGNYRLGFFVEGTETLRLQRFVKRNDIYKLFP</sequence>
<evidence type="ECO:0000256" key="1">
    <source>
        <dbReference type="ARBA" id="ARBA00022649"/>
    </source>
</evidence>
<dbReference type="InterPro" id="IPR052747">
    <property type="entry name" value="TA_system_RelE_toxin"/>
</dbReference>
<dbReference type="Gene3D" id="3.30.2310.20">
    <property type="entry name" value="RelE-like"/>
    <property type="match status" value="1"/>
</dbReference>
<dbReference type="Proteomes" id="UP001245285">
    <property type="component" value="Unassembled WGS sequence"/>
</dbReference>
<evidence type="ECO:0000313" key="2">
    <source>
        <dbReference type="EMBL" id="MDT0648203.1"/>
    </source>
</evidence>